<dbReference type="PANTHER" id="PTHR10219:SF43">
    <property type="entry name" value="GLYCOLIPID TRANSFER PROTEIN DOMAIN-CONTAINING PROTEIN"/>
    <property type="match status" value="1"/>
</dbReference>
<dbReference type="Pfam" id="PF08718">
    <property type="entry name" value="GLTP"/>
    <property type="match status" value="1"/>
</dbReference>
<dbReference type="EnsemblMetazoa" id="G20293.5">
    <property type="protein sequence ID" value="G20293.5:cds"/>
    <property type="gene ID" value="G20293"/>
</dbReference>
<name>K1R813_MAGGI</name>
<dbReference type="InterPro" id="IPR014830">
    <property type="entry name" value="Glycolipid_transfer_prot_dom"/>
</dbReference>
<evidence type="ECO:0000313" key="5">
    <source>
        <dbReference type="Proteomes" id="UP000005408"/>
    </source>
</evidence>
<proteinExistence type="inferred from homology"/>
<gene>
    <name evidence="3" type="ORF">CGI_10023244</name>
</gene>
<comment type="similarity">
    <text evidence="1">Belongs to the GLTP family.</text>
</comment>
<reference evidence="3" key="1">
    <citation type="journal article" date="2012" name="Nature">
        <title>The oyster genome reveals stress adaptation and complexity of shell formation.</title>
        <authorList>
            <person name="Zhang G."/>
            <person name="Fang X."/>
            <person name="Guo X."/>
            <person name="Li L."/>
            <person name="Luo R."/>
            <person name="Xu F."/>
            <person name="Yang P."/>
            <person name="Zhang L."/>
            <person name="Wang X."/>
            <person name="Qi H."/>
            <person name="Xiong Z."/>
            <person name="Que H."/>
            <person name="Xie Y."/>
            <person name="Holland P.W."/>
            <person name="Paps J."/>
            <person name="Zhu Y."/>
            <person name="Wu F."/>
            <person name="Chen Y."/>
            <person name="Wang J."/>
            <person name="Peng C."/>
            <person name="Meng J."/>
            <person name="Yang L."/>
            <person name="Liu J."/>
            <person name="Wen B."/>
            <person name="Zhang N."/>
            <person name="Huang Z."/>
            <person name="Zhu Q."/>
            <person name="Feng Y."/>
            <person name="Mount A."/>
            <person name="Hedgecock D."/>
            <person name="Xu Z."/>
            <person name="Liu Y."/>
            <person name="Domazet-Loso T."/>
            <person name="Du Y."/>
            <person name="Sun X."/>
            <person name="Zhang S."/>
            <person name="Liu B."/>
            <person name="Cheng P."/>
            <person name="Jiang X."/>
            <person name="Li J."/>
            <person name="Fan D."/>
            <person name="Wang W."/>
            <person name="Fu W."/>
            <person name="Wang T."/>
            <person name="Wang B."/>
            <person name="Zhang J."/>
            <person name="Peng Z."/>
            <person name="Li Y."/>
            <person name="Li N."/>
            <person name="Wang J."/>
            <person name="Chen M."/>
            <person name="He Y."/>
            <person name="Tan F."/>
            <person name="Song X."/>
            <person name="Zheng Q."/>
            <person name="Huang R."/>
            <person name="Yang H."/>
            <person name="Du X."/>
            <person name="Chen L."/>
            <person name="Yang M."/>
            <person name="Gaffney P.M."/>
            <person name="Wang S."/>
            <person name="Luo L."/>
            <person name="She Z."/>
            <person name="Ming Y."/>
            <person name="Huang W."/>
            <person name="Zhang S."/>
            <person name="Huang B."/>
            <person name="Zhang Y."/>
            <person name="Qu T."/>
            <person name="Ni P."/>
            <person name="Miao G."/>
            <person name="Wang J."/>
            <person name="Wang Q."/>
            <person name="Steinberg C.E."/>
            <person name="Wang H."/>
            <person name="Li N."/>
            <person name="Qian L."/>
            <person name="Zhang G."/>
            <person name="Li Y."/>
            <person name="Yang H."/>
            <person name="Liu X."/>
            <person name="Wang J."/>
            <person name="Yin Y."/>
            <person name="Wang J."/>
        </authorList>
    </citation>
    <scope>NUCLEOTIDE SEQUENCE [LARGE SCALE GENOMIC DNA]</scope>
    <source>
        <strain evidence="3">05x7-T-G4-1.051#20</strain>
    </source>
</reference>
<dbReference type="Proteomes" id="UP000005408">
    <property type="component" value="Unassembled WGS sequence"/>
</dbReference>
<reference evidence="4" key="2">
    <citation type="submission" date="2022-08" db="UniProtKB">
        <authorList>
            <consortium name="EnsemblMetazoa"/>
        </authorList>
    </citation>
    <scope>IDENTIFICATION</scope>
    <source>
        <strain evidence="4">05x7-T-G4-1.051#20</strain>
    </source>
</reference>
<sequence length="215" mass="24900">MADFPDDAKHDFDLDVVHQGFVKCRESSDQLILRNYLEAYHELNRFFRLTGRLFAFVAKDLEEKIHVLESHLDGPNGRHYVTVQSMTDFEVANNITKVKHKLPSGSRSLLRLHRGLEFILEFMRRMGESSDDDRSSTIAAETYKDTLAHYHPWLVQKMAGFAMYMLPSRRQLFETMCKHNYAHALELLDSVVKAGKPVYEDTQNIFANHGLLDLP</sequence>
<dbReference type="PANTHER" id="PTHR10219">
    <property type="entry name" value="GLYCOLIPID TRANSFER PROTEIN-RELATED"/>
    <property type="match status" value="1"/>
</dbReference>
<dbReference type="GO" id="GO:0016020">
    <property type="term" value="C:membrane"/>
    <property type="evidence" value="ECO:0007669"/>
    <property type="project" value="TreeGrafter"/>
</dbReference>
<dbReference type="Gene3D" id="1.10.3520.10">
    <property type="entry name" value="Glycolipid transfer protein"/>
    <property type="match status" value="1"/>
</dbReference>
<evidence type="ECO:0000259" key="2">
    <source>
        <dbReference type="Pfam" id="PF08718"/>
    </source>
</evidence>
<keyword evidence="5" id="KW-1185">Reference proteome</keyword>
<dbReference type="FunFam" id="1.10.3520.10:FF:000002">
    <property type="entry name" value="Ceramide-1-phosphate transfer protein"/>
    <property type="match status" value="1"/>
</dbReference>
<evidence type="ECO:0000313" key="3">
    <source>
        <dbReference type="EMBL" id="EKC37345.1"/>
    </source>
</evidence>
<protein>
    <submittedName>
        <fullName evidence="4">GLTP domain-containing protein</fullName>
    </submittedName>
    <submittedName>
        <fullName evidence="3">Glycolipid transfer protein domain-containing protein 1</fullName>
    </submittedName>
</protein>
<evidence type="ECO:0000313" key="4">
    <source>
        <dbReference type="EnsemblMetazoa" id="G20293.3:cds"/>
    </source>
</evidence>
<dbReference type="OrthoDB" id="116883at2759"/>
<dbReference type="GO" id="GO:0005829">
    <property type="term" value="C:cytosol"/>
    <property type="evidence" value="ECO:0007669"/>
    <property type="project" value="TreeGrafter"/>
</dbReference>
<dbReference type="GO" id="GO:1902388">
    <property type="term" value="F:ceramide 1-phosphate transfer activity"/>
    <property type="evidence" value="ECO:0007669"/>
    <property type="project" value="TreeGrafter"/>
</dbReference>
<dbReference type="KEGG" id="crg:105318734"/>
<feature type="domain" description="Glycolipid transfer protein" evidence="2">
    <location>
        <begin position="33"/>
        <end position="178"/>
    </location>
</feature>
<dbReference type="EMBL" id="JH818716">
    <property type="protein sequence ID" value="EKC37345.1"/>
    <property type="molecule type" value="Genomic_DNA"/>
</dbReference>
<dbReference type="OMA" id="SEYHKED"/>
<dbReference type="SUPFAM" id="SSF110004">
    <property type="entry name" value="Glycolipid transfer protein, GLTP"/>
    <property type="match status" value="1"/>
</dbReference>
<evidence type="ECO:0000256" key="1">
    <source>
        <dbReference type="ARBA" id="ARBA00007148"/>
    </source>
</evidence>
<dbReference type="AlphaFoldDB" id="K1R813"/>
<accession>K1R813</accession>
<organism evidence="3">
    <name type="scientific">Magallana gigas</name>
    <name type="common">Pacific oyster</name>
    <name type="synonym">Crassostrea gigas</name>
    <dbReference type="NCBI Taxonomy" id="29159"/>
    <lineage>
        <taxon>Eukaryota</taxon>
        <taxon>Metazoa</taxon>
        <taxon>Spiralia</taxon>
        <taxon>Lophotrochozoa</taxon>
        <taxon>Mollusca</taxon>
        <taxon>Bivalvia</taxon>
        <taxon>Autobranchia</taxon>
        <taxon>Pteriomorphia</taxon>
        <taxon>Ostreida</taxon>
        <taxon>Ostreoidea</taxon>
        <taxon>Ostreidae</taxon>
        <taxon>Magallana</taxon>
    </lineage>
</organism>
<dbReference type="InterPro" id="IPR036497">
    <property type="entry name" value="GLTP_sf"/>
</dbReference>
<dbReference type="GO" id="GO:0032691">
    <property type="term" value="P:negative regulation of interleukin-1 beta production"/>
    <property type="evidence" value="ECO:0007669"/>
    <property type="project" value="UniProtKB-ARBA"/>
</dbReference>
<dbReference type="GO" id="GO:1902387">
    <property type="term" value="F:ceramide 1-phosphate binding"/>
    <property type="evidence" value="ECO:0007669"/>
    <property type="project" value="TreeGrafter"/>
</dbReference>
<dbReference type="EnsemblMetazoa" id="G20293.3">
    <property type="protein sequence ID" value="G20293.3:cds"/>
    <property type="gene ID" value="G20293"/>
</dbReference>
<dbReference type="HOGENOM" id="CLU_079649_1_1_1"/>